<accession>A0A448WR75</accession>
<gene>
    <name evidence="2" type="ORF">PXEA_LOCUS11600</name>
</gene>
<proteinExistence type="predicted"/>
<comment type="caution">
    <text evidence="2">The sequence shown here is derived from an EMBL/GenBank/DDBJ whole genome shotgun (WGS) entry which is preliminary data.</text>
</comment>
<dbReference type="AlphaFoldDB" id="A0A448WR75"/>
<feature type="region of interest" description="Disordered" evidence="1">
    <location>
        <begin position="1"/>
        <end position="36"/>
    </location>
</feature>
<protein>
    <submittedName>
        <fullName evidence="2">Uncharacterized protein</fullName>
    </submittedName>
</protein>
<dbReference type="EMBL" id="CAAALY010035886">
    <property type="protein sequence ID" value="VEL18160.1"/>
    <property type="molecule type" value="Genomic_DNA"/>
</dbReference>
<evidence type="ECO:0000256" key="1">
    <source>
        <dbReference type="SAM" id="MobiDB-lite"/>
    </source>
</evidence>
<keyword evidence="3" id="KW-1185">Reference proteome</keyword>
<reference evidence="2" key="1">
    <citation type="submission" date="2018-11" db="EMBL/GenBank/DDBJ databases">
        <authorList>
            <consortium name="Pathogen Informatics"/>
        </authorList>
    </citation>
    <scope>NUCLEOTIDE SEQUENCE</scope>
</reference>
<evidence type="ECO:0000313" key="2">
    <source>
        <dbReference type="EMBL" id="VEL18160.1"/>
    </source>
</evidence>
<organism evidence="2 3">
    <name type="scientific">Protopolystoma xenopodis</name>
    <dbReference type="NCBI Taxonomy" id="117903"/>
    <lineage>
        <taxon>Eukaryota</taxon>
        <taxon>Metazoa</taxon>
        <taxon>Spiralia</taxon>
        <taxon>Lophotrochozoa</taxon>
        <taxon>Platyhelminthes</taxon>
        <taxon>Monogenea</taxon>
        <taxon>Polyopisthocotylea</taxon>
        <taxon>Polystomatidea</taxon>
        <taxon>Polystomatidae</taxon>
        <taxon>Protopolystoma</taxon>
    </lineage>
</organism>
<dbReference type="Proteomes" id="UP000784294">
    <property type="component" value="Unassembled WGS sequence"/>
</dbReference>
<name>A0A448WR75_9PLAT</name>
<sequence length="140" mass="15617">MRAESSTRHHQGRRTVSRGLFRANQHTKAQGNPPSAEIVRQTEDVQTLRKRKRLQDCSPRPNRRWAFLSGGLKAGCSSNMYTEGWEMGQEGGGRRRVFSSTGVCRGPVNIVEAVAKWGTSSEGSFRHYSGVLMSHRLACV</sequence>
<feature type="compositionally biased region" description="Polar residues" evidence="1">
    <location>
        <begin position="24"/>
        <end position="33"/>
    </location>
</feature>
<evidence type="ECO:0000313" key="3">
    <source>
        <dbReference type="Proteomes" id="UP000784294"/>
    </source>
</evidence>